<comment type="similarity">
    <text evidence="2 8">Belongs to the acid sphingomyelinase family.</text>
</comment>
<dbReference type="Proteomes" id="UP000708208">
    <property type="component" value="Unassembled WGS sequence"/>
</dbReference>
<feature type="domain" description="Sphingomyelin phosphodiesterase C-terminal" evidence="11">
    <location>
        <begin position="492"/>
        <end position="615"/>
    </location>
</feature>
<dbReference type="Pfam" id="PF19272">
    <property type="entry name" value="ASMase_C"/>
    <property type="match status" value="1"/>
</dbReference>
<dbReference type="Pfam" id="PF00149">
    <property type="entry name" value="Metallophos"/>
    <property type="match status" value="1"/>
</dbReference>
<dbReference type="InterPro" id="IPR011160">
    <property type="entry name" value="Sphingomy_PDE"/>
</dbReference>
<keyword evidence="5 8" id="KW-0378">Hydrolase</keyword>
<evidence type="ECO:0000256" key="4">
    <source>
        <dbReference type="ARBA" id="ARBA00022729"/>
    </source>
</evidence>
<dbReference type="InterPro" id="IPR045473">
    <property type="entry name" value="ASM_C"/>
</dbReference>
<dbReference type="EMBL" id="CAJVCH010406177">
    <property type="protein sequence ID" value="CAG7817877.1"/>
    <property type="molecule type" value="Genomic_DNA"/>
</dbReference>
<evidence type="ECO:0000256" key="1">
    <source>
        <dbReference type="ARBA" id="ARBA00001947"/>
    </source>
</evidence>
<comment type="cofactor">
    <cofactor evidence="1">
        <name>Zn(2+)</name>
        <dbReference type="ChEBI" id="CHEBI:29105"/>
    </cofactor>
</comment>
<dbReference type="OrthoDB" id="282973at2759"/>
<feature type="chain" id="PRO_5035307028" description="Sphingomyelin phosphodiesterase" evidence="9">
    <location>
        <begin position="20"/>
        <end position="644"/>
    </location>
</feature>
<keyword evidence="13" id="KW-1185">Reference proteome</keyword>
<keyword evidence="7" id="KW-0325">Glycoprotein</keyword>
<dbReference type="PIRSF" id="PIRSF000948">
    <property type="entry name" value="Sphingomy_PDE"/>
    <property type="match status" value="1"/>
</dbReference>
<evidence type="ECO:0000256" key="2">
    <source>
        <dbReference type="ARBA" id="ARBA00008234"/>
    </source>
</evidence>
<dbReference type="CDD" id="cd00842">
    <property type="entry name" value="MPP_ASMase"/>
    <property type="match status" value="1"/>
</dbReference>
<comment type="function">
    <text evidence="8">Converts sphingomyelin to ceramide.</text>
</comment>
<reference evidence="12" key="1">
    <citation type="submission" date="2021-06" db="EMBL/GenBank/DDBJ databases">
        <authorList>
            <person name="Hodson N. C."/>
            <person name="Mongue J. A."/>
            <person name="Jaron S. K."/>
        </authorList>
    </citation>
    <scope>NUCLEOTIDE SEQUENCE</scope>
</reference>
<dbReference type="InterPro" id="IPR004843">
    <property type="entry name" value="Calcineurin-like_PHP"/>
</dbReference>
<evidence type="ECO:0000256" key="5">
    <source>
        <dbReference type="ARBA" id="ARBA00022801"/>
    </source>
</evidence>
<keyword evidence="8" id="KW-0326">Glycosidase</keyword>
<evidence type="ECO:0000256" key="6">
    <source>
        <dbReference type="ARBA" id="ARBA00022833"/>
    </source>
</evidence>
<keyword evidence="4 9" id="KW-0732">Signal</keyword>
<name>A0A8J2KR76_9HEXA</name>
<evidence type="ECO:0000259" key="11">
    <source>
        <dbReference type="Pfam" id="PF19272"/>
    </source>
</evidence>
<keyword evidence="3" id="KW-0479">Metal-binding</keyword>
<organism evidence="12 13">
    <name type="scientific">Allacma fusca</name>
    <dbReference type="NCBI Taxonomy" id="39272"/>
    <lineage>
        <taxon>Eukaryota</taxon>
        <taxon>Metazoa</taxon>
        <taxon>Ecdysozoa</taxon>
        <taxon>Arthropoda</taxon>
        <taxon>Hexapoda</taxon>
        <taxon>Collembola</taxon>
        <taxon>Symphypleona</taxon>
        <taxon>Sminthuridae</taxon>
        <taxon>Allacma</taxon>
    </lineage>
</organism>
<dbReference type="GO" id="GO:0005615">
    <property type="term" value="C:extracellular space"/>
    <property type="evidence" value="ECO:0007669"/>
    <property type="project" value="TreeGrafter"/>
</dbReference>
<protein>
    <recommendedName>
        <fullName evidence="8">Sphingomyelin phosphodiesterase</fullName>
        <ecNumber evidence="8">3.1.4.12</ecNumber>
    </recommendedName>
</protein>
<dbReference type="GO" id="GO:0005764">
    <property type="term" value="C:lysosome"/>
    <property type="evidence" value="ECO:0007669"/>
    <property type="project" value="TreeGrafter"/>
</dbReference>
<sequence length="644" mass="73094">MGVLIFVEILCAMVCTSLAVKVHLHETVTCSETSNSCQNGTSVSVVYENFVRLYNISALVGLPDETAKATAGMSQSSADQYLNDVIPAYFQITQRCFNIRFYLDMLISRIRLGGSVNQIEEMVISICPTLDACTGIVFQQLGCTTNDPYVEWNIDDPNDFTSTEGPDDNASSKMPIRKNDVLKTKISAGKLCPIEAPSSGKIKVPLYSETPSLPLKILHLTDIHVDRLYTVGSNAVCENQILCCHEDDGKPANQSVTAGKYGTGKGCDLPTWTFENALKSIKISHPSLDLIYISGDFIPHNMWRTSKADNIREIEYVSSVLRNYFQDTQMIPILGNHEPHPVNMFSPVNAPSALSTRWVFNVTKNSWMNWIPPEAAQDYIQHHYYSIQINKKFRVLVINTSICFGFNFWQLYSFDDFKSQLQWLRSQLKMSVELQESVHIIGHVPPGHIQCSKVFSRHYNNVIAKYNSVVKGQFFGHTHVDTFRLLYNENGQPISTQWVSPSLTPFRTNNPGYKIYHVDRQSFEVIDHETYIFDLAKANANEMEEPVWFKLYSATALYQVPDVRLANLGLIIDKMAKNESLFHEYYRLHKKGVDSQQSDPCGLYCRKRSLCRIVTPYFGDTTECNRIQMKIDGVVVPIYYDDPL</sequence>
<dbReference type="InterPro" id="IPR041805">
    <property type="entry name" value="ASMase/PPN1_MPP"/>
</dbReference>
<dbReference type="GO" id="GO:0061750">
    <property type="term" value="F:acid sphingomyelin phosphodiesterase activity"/>
    <property type="evidence" value="ECO:0007669"/>
    <property type="project" value="TreeGrafter"/>
</dbReference>
<feature type="signal peptide" evidence="9">
    <location>
        <begin position="1"/>
        <end position="19"/>
    </location>
</feature>
<evidence type="ECO:0000256" key="3">
    <source>
        <dbReference type="ARBA" id="ARBA00022723"/>
    </source>
</evidence>
<dbReference type="EC" id="3.1.4.12" evidence="8"/>
<evidence type="ECO:0000256" key="7">
    <source>
        <dbReference type="ARBA" id="ARBA00023180"/>
    </source>
</evidence>
<dbReference type="GO" id="GO:0006685">
    <property type="term" value="P:sphingomyelin catabolic process"/>
    <property type="evidence" value="ECO:0007669"/>
    <property type="project" value="TreeGrafter"/>
</dbReference>
<keyword evidence="6" id="KW-0862">Zinc</keyword>
<accession>A0A8J2KR76</accession>
<evidence type="ECO:0000256" key="9">
    <source>
        <dbReference type="SAM" id="SignalP"/>
    </source>
</evidence>
<evidence type="ECO:0000313" key="13">
    <source>
        <dbReference type="Proteomes" id="UP000708208"/>
    </source>
</evidence>
<comment type="catalytic activity">
    <reaction evidence="8">
        <text>a sphingomyelin + H2O = phosphocholine + an N-acylsphing-4-enine + H(+)</text>
        <dbReference type="Rhea" id="RHEA:19253"/>
        <dbReference type="ChEBI" id="CHEBI:15377"/>
        <dbReference type="ChEBI" id="CHEBI:15378"/>
        <dbReference type="ChEBI" id="CHEBI:17636"/>
        <dbReference type="ChEBI" id="CHEBI:52639"/>
        <dbReference type="ChEBI" id="CHEBI:295975"/>
        <dbReference type="EC" id="3.1.4.12"/>
    </reaction>
</comment>
<dbReference type="GO" id="GO:0046513">
    <property type="term" value="P:ceramide biosynthetic process"/>
    <property type="evidence" value="ECO:0007669"/>
    <property type="project" value="TreeGrafter"/>
</dbReference>
<dbReference type="AlphaFoldDB" id="A0A8J2KR76"/>
<comment type="caution">
    <text evidence="12">The sequence shown here is derived from an EMBL/GenBank/DDBJ whole genome shotgun (WGS) entry which is preliminary data.</text>
</comment>
<dbReference type="GO" id="GO:0016020">
    <property type="term" value="C:membrane"/>
    <property type="evidence" value="ECO:0007669"/>
    <property type="project" value="GOC"/>
</dbReference>
<gene>
    <name evidence="12" type="ORF">AFUS01_LOCUS28416</name>
</gene>
<feature type="domain" description="Calcineurin-like phosphoesterase" evidence="10">
    <location>
        <begin position="215"/>
        <end position="480"/>
    </location>
</feature>
<dbReference type="PANTHER" id="PTHR10340:SF29">
    <property type="entry name" value="SPHINGOMYELIN PHOSPHODIESTERASE"/>
    <property type="match status" value="1"/>
</dbReference>
<evidence type="ECO:0000256" key="8">
    <source>
        <dbReference type="PIRNR" id="PIRNR000948"/>
    </source>
</evidence>
<evidence type="ECO:0000259" key="10">
    <source>
        <dbReference type="Pfam" id="PF00149"/>
    </source>
</evidence>
<evidence type="ECO:0000313" key="12">
    <source>
        <dbReference type="EMBL" id="CAG7817877.1"/>
    </source>
</evidence>
<dbReference type="GO" id="GO:0046872">
    <property type="term" value="F:metal ion binding"/>
    <property type="evidence" value="ECO:0007669"/>
    <property type="project" value="UniProtKB-KW"/>
</dbReference>
<proteinExistence type="inferred from homology"/>
<dbReference type="PANTHER" id="PTHR10340">
    <property type="entry name" value="SPHINGOMYELIN PHOSPHODIESTERASE"/>
    <property type="match status" value="1"/>
</dbReference>